<proteinExistence type="predicted"/>
<evidence type="ECO:0000313" key="2">
    <source>
        <dbReference type="Proteomes" id="UP000016843"/>
    </source>
</evidence>
<dbReference type="EMBL" id="AWXR01000006">
    <property type="protein sequence ID" value="ERM84166.1"/>
    <property type="molecule type" value="Genomic_DNA"/>
</dbReference>
<gene>
    <name evidence="1" type="ORF">P872_15395</name>
</gene>
<dbReference type="Proteomes" id="UP000016843">
    <property type="component" value="Unassembled WGS sequence"/>
</dbReference>
<reference evidence="1 2" key="1">
    <citation type="journal article" date="2013" name="Genome Announc.">
        <title>Draft Genome Sequence of the Psychrophilic and Alkaliphilic Rhodonellum psychrophilum Strain GCM71T.</title>
        <authorList>
            <person name="Hauptmann A.L."/>
            <person name="Glaring M.A."/>
            <person name="Hallin P.F."/>
            <person name="Prieme A."/>
            <person name="Stougaard P."/>
        </authorList>
    </citation>
    <scope>NUCLEOTIDE SEQUENCE [LARGE SCALE GENOMIC DNA]</scope>
    <source>
        <strain evidence="1 2">GCM71</strain>
    </source>
</reference>
<accession>U5C5F8</accession>
<organism evidence="1 2">
    <name type="scientific">Rhodonellum psychrophilum GCM71 = DSM 17998</name>
    <dbReference type="NCBI Taxonomy" id="1123057"/>
    <lineage>
        <taxon>Bacteria</taxon>
        <taxon>Pseudomonadati</taxon>
        <taxon>Bacteroidota</taxon>
        <taxon>Cytophagia</taxon>
        <taxon>Cytophagales</taxon>
        <taxon>Cytophagaceae</taxon>
        <taxon>Rhodonellum</taxon>
    </lineage>
</organism>
<name>U5C5F8_9BACT</name>
<sequence length="60" mass="7285">MVAIKNKGEFFSLYSSLNLGYLEFDWFKPGRFWVLRQRITKKTPMEVTKGVFFDKDFNRR</sequence>
<keyword evidence="2" id="KW-1185">Reference proteome</keyword>
<evidence type="ECO:0000313" key="1">
    <source>
        <dbReference type="EMBL" id="ERM84166.1"/>
    </source>
</evidence>
<dbReference type="AlphaFoldDB" id="U5C5F8"/>
<protein>
    <submittedName>
        <fullName evidence="1">Uncharacterized protein</fullName>
    </submittedName>
</protein>
<comment type="caution">
    <text evidence="1">The sequence shown here is derived from an EMBL/GenBank/DDBJ whole genome shotgun (WGS) entry which is preliminary data.</text>
</comment>